<evidence type="ECO:0000256" key="5">
    <source>
        <dbReference type="SAM" id="SignalP"/>
    </source>
</evidence>
<evidence type="ECO:0000313" key="8">
    <source>
        <dbReference type="Proteomes" id="UP001596052"/>
    </source>
</evidence>
<feature type="domain" description="Cytochrome c" evidence="6">
    <location>
        <begin position="815"/>
        <end position="917"/>
    </location>
</feature>
<dbReference type="Gene3D" id="2.120.10.30">
    <property type="entry name" value="TolB, C-terminal domain"/>
    <property type="match status" value="1"/>
</dbReference>
<dbReference type="Proteomes" id="UP001596052">
    <property type="component" value="Unassembled WGS sequence"/>
</dbReference>
<protein>
    <submittedName>
        <fullName evidence="7">DUF6797 domain-containing protein</fullName>
    </submittedName>
</protein>
<keyword evidence="5" id="KW-0732">Signal</keyword>
<dbReference type="InterPro" id="IPR009056">
    <property type="entry name" value="Cyt_c-like_dom"/>
</dbReference>
<dbReference type="InterPro" id="IPR036909">
    <property type="entry name" value="Cyt_c-like_dom_sf"/>
</dbReference>
<comment type="caution">
    <text evidence="7">The sequence shown here is derived from an EMBL/GenBank/DDBJ whole genome shotgun (WGS) entry which is preliminary data.</text>
</comment>
<dbReference type="SUPFAM" id="SSF46626">
    <property type="entry name" value="Cytochrome c"/>
    <property type="match status" value="1"/>
</dbReference>
<gene>
    <name evidence="7" type="ORF">ACFQDI_03940</name>
</gene>
<dbReference type="SUPFAM" id="SSF63829">
    <property type="entry name" value="Calcium-dependent phosphotriesterase"/>
    <property type="match status" value="1"/>
</dbReference>
<dbReference type="Pfam" id="PF00034">
    <property type="entry name" value="Cytochrom_C"/>
    <property type="match status" value="1"/>
</dbReference>
<dbReference type="PANTHER" id="PTHR33546:SF1">
    <property type="entry name" value="LARGE, MULTIFUNCTIONAL SECRETED PROTEIN"/>
    <property type="match status" value="1"/>
</dbReference>
<dbReference type="EMBL" id="JBHSMQ010000001">
    <property type="protein sequence ID" value="MFC5453998.1"/>
    <property type="molecule type" value="Genomic_DNA"/>
</dbReference>
<keyword evidence="8" id="KW-1185">Reference proteome</keyword>
<dbReference type="PANTHER" id="PTHR33546">
    <property type="entry name" value="LARGE, MULTIFUNCTIONAL SECRETED PROTEIN-RELATED"/>
    <property type="match status" value="1"/>
</dbReference>
<name>A0ABW0KMM1_9BACT</name>
<dbReference type="Pfam" id="PF20601">
    <property type="entry name" value="DUF6797"/>
    <property type="match status" value="1"/>
</dbReference>
<evidence type="ECO:0000256" key="1">
    <source>
        <dbReference type="ARBA" id="ARBA00022617"/>
    </source>
</evidence>
<evidence type="ECO:0000256" key="2">
    <source>
        <dbReference type="ARBA" id="ARBA00022723"/>
    </source>
</evidence>
<dbReference type="InterPro" id="IPR055557">
    <property type="entry name" value="DUF7133"/>
</dbReference>
<dbReference type="Gene3D" id="1.10.760.10">
    <property type="entry name" value="Cytochrome c-like domain"/>
    <property type="match status" value="1"/>
</dbReference>
<evidence type="ECO:0000256" key="4">
    <source>
        <dbReference type="PROSITE-ProRule" id="PRU00433"/>
    </source>
</evidence>
<keyword evidence="2 4" id="KW-0479">Metal-binding</keyword>
<evidence type="ECO:0000256" key="3">
    <source>
        <dbReference type="ARBA" id="ARBA00023004"/>
    </source>
</evidence>
<feature type="chain" id="PRO_5046989656" evidence="5">
    <location>
        <begin position="20"/>
        <end position="917"/>
    </location>
</feature>
<reference evidence="8" key="1">
    <citation type="journal article" date="2019" name="Int. J. Syst. Evol. Microbiol.">
        <title>The Global Catalogue of Microorganisms (GCM) 10K type strain sequencing project: providing services to taxonomists for standard genome sequencing and annotation.</title>
        <authorList>
            <consortium name="The Broad Institute Genomics Platform"/>
            <consortium name="The Broad Institute Genome Sequencing Center for Infectious Disease"/>
            <person name="Wu L."/>
            <person name="Ma J."/>
        </authorList>
    </citation>
    <scope>NUCLEOTIDE SEQUENCE [LARGE SCALE GENOMIC DNA]</scope>
    <source>
        <strain evidence="8">CGMCC 4.1469</strain>
    </source>
</reference>
<accession>A0ABW0KMM1</accession>
<dbReference type="PROSITE" id="PS51007">
    <property type="entry name" value="CYTC"/>
    <property type="match status" value="1"/>
</dbReference>
<dbReference type="InterPro" id="IPR046476">
    <property type="entry name" value="DUF6797"/>
</dbReference>
<sequence>MKSLPLLALLLTLTTCALAADKPSKPKAAAADAPTTPSPWGDFVEKDFPFFSSVLDAREIGGGFPKDNLTPRGIILNLGNNLWACFDTDLLRIAAIWEGEPGKPPVTPDALAPGSYHVAGQKTKDGQEYLPKPIGKVWLANGIYPGWQIGETPNFVDPREATPSPEEVGRGPVAGSQFKDIHFSYTHMTEEGKVGSWFLDYSINGVPVSEKIAVMSVFHTDIPENQPSLKFATTRQMRVGPHTKPLIAICGKCEPSSECKAYFVVGDKGKPAEAQLKSSDGIQWLCLSPSKEPTQLYVTHETSMLDRKKYPNAGAGRPFGSEIPGIFNGEQSTTATLSTKPDAYVIDEIPLPLDNPWKRNVRLADLAFLNDQGDAAGVTFDGDVWLISGLKGDLEKVTWKRFASGLHEPMSIVVRGSDILVFDRNGIWKLVDTNNDKECDRYEIFCNLFAQTAETREFPNSMKLGPKGELYISKGGQEGTTYGKHNGTVIKVAPDGKSIEVIGYGLRQPFIGVNPKTGLVTASDQQGNYVPSTPLHIISDHHFYGHLPTIAPKEKYPETITEPLTWLPHPVNPSGVTQTWLIGAKMGPVNDELIHIGYNRPELFRVLMNTHFEKPQAAVVSFNRNFDFPTLNAVVNPADGQLYVTGFQVWGTVVKKISGLARVRYTDKPRVLIKEVTPTDKGLLLRFNAKLDPTLATNPDSYNGERWNYKRTFEYGSPHLKPDGSSGQEWMTASSAYLSKDGMSVLVGFPDMKAGIHQMRIGWGLKSADGLKAENTAYFSPWELLTFDAKKEGFDENLKVDLTPRKAVAATTVKATAEEGERLYQMFGCMACHSTDGTLVGKVGPSWKGLYGSEREIAKGQKGKFKADEAYLRESILNPSAKVVKGFEKFDTGMPIYNGILNDSQIESLILYIKSLK</sequence>
<organism evidence="7 8">
    <name type="scientific">Prosthecobacter fluviatilis</name>
    <dbReference type="NCBI Taxonomy" id="445931"/>
    <lineage>
        <taxon>Bacteria</taxon>
        <taxon>Pseudomonadati</taxon>
        <taxon>Verrucomicrobiota</taxon>
        <taxon>Verrucomicrobiia</taxon>
        <taxon>Verrucomicrobiales</taxon>
        <taxon>Verrucomicrobiaceae</taxon>
        <taxon>Prosthecobacter</taxon>
    </lineage>
</organism>
<feature type="signal peptide" evidence="5">
    <location>
        <begin position="1"/>
        <end position="19"/>
    </location>
</feature>
<keyword evidence="3 4" id="KW-0408">Iron</keyword>
<dbReference type="InterPro" id="IPR011042">
    <property type="entry name" value="6-blade_b-propeller_TolB-like"/>
</dbReference>
<dbReference type="Pfam" id="PF23500">
    <property type="entry name" value="DUF7133"/>
    <property type="match status" value="1"/>
</dbReference>
<evidence type="ECO:0000259" key="6">
    <source>
        <dbReference type="PROSITE" id="PS51007"/>
    </source>
</evidence>
<dbReference type="RefSeq" id="WP_377163624.1">
    <property type="nucleotide sequence ID" value="NZ_JBHSMQ010000001.1"/>
</dbReference>
<evidence type="ECO:0000313" key="7">
    <source>
        <dbReference type="EMBL" id="MFC5453998.1"/>
    </source>
</evidence>
<proteinExistence type="predicted"/>
<keyword evidence="1 4" id="KW-0349">Heme</keyword>